<feature type="domain" description="USP" evidence="9">
    <location>
        <begin position="124"/>
        <end position="555"/>
    </location>
</feature>
<feature type="compositionally biased region" description="Low complexity" evidence="8">
    <location>
        <begin position="612"/>
        <end position="632"/>
    </location>
</feature>
<dbReference type="GO" id="GO:0016579">
    <property type="term" value="P:protein deubiquitination"/>
    <property type="evidence" value="ECO:0007669"/>
    <property type="project" value="InterPro"/>
</dbReference>
<dbReference type="GO" id="GO:0006508">
    <property type="term" value="P:proteolysis"/>
    <property type="evidence" value="ECO:0007669"/>
    <property type="project" value="UniProtKB-KW"/>
</dbReference>
<evidence type="ECO:0000313" key="11">
    <source>
        <dbReference type="Proteomes" id="UP000799291"/>
    </source>
</evidence>
<evidence type="ECO:0000313" key="10">
    <source>
        <dbReference type="EMBL" id="KAF2681510.1"/>
    </source>
</evidence>
<gene>
    <name evidence="10" type="ORF">K458DRAFT_420674</name>
</gene>
<keyword evidence="6" id="KW-0378">Hydrolase</keyword>
<evidence type="ECO:0000256" key="6">
    <source>
        <dbReference type="ARBA" id="ARBA00022801"/>
    </source>
</evidence>
<dbReference type="EMBL" id="MU005591">
    <property type="protein sequence ID" value="KAF2681510.1"/>
    <property type="molecule type" value="Genomic_DNA"/>
</dbReference>
<evidence type="ECO:0000256" key="7">
    <source>
        <dbReference type="ARBA" id="ARBA00022807"/>
    </source>
</evidence>
<protein>
    <recommendedName>
        <fullName evidence="3">ubiquitinyl hydrolase 1</fullName>
        <ecNumber evidence="3">3.4.19.12</ecNumber>
    </recommendedName>
</protein>
<comment type="similarity">
    <text evidence="2">Belongs to the peptidase C19 family.</text>
</comment>
<evidence type="ECO:0000256" key="8">
    <source>
        <dbReference type="SAM" id="MobiDB-lite"/>
    </source>
</evidence>
<keyword evidence="7" id="KW-0788">Thiol protease</keyword>
<dbReference type="AlphaFoldDB" id="A0A6G1IU53"/>
<reference evidence="10" key="1">
    <citation type="journal article" date="2020" name="Stud. Mycol.">
        <title>101 Dothideomycetes genomes: a test case for predicting lifestyles and emergence of pathogens.</title>
        <authorList>
            <person name="Haridas S."/>
            <person name="Albert R."/>
            <person name="Binder M."/>
            <person name="Bloem J."/>
            <person name="Labutti K."/>
            <person name="Salamov A."/>
            <person name="Andreopoulos B."/>
            <person name="Baker S."/>
            <person name="Barry K."/>
            <person name="Bills G."/>
            <person name="Bluhm B."/>
            <person name="Cannon C."/>
            <person name="Castanera R."/>
            <person name="Culley D."/>
            <person name="Daum C."/>
            <person name="Ezra D."/>
            <person name="Gonzalez J."/>
            <person name="Henrissat B."/>
            <person name="Kuo A."/>
            <person name="Liang C."/>
            <person name="Lipzen A."/>
            <person name="Lutzoni F."/>
            <person name="Magnuson J."/>
            <person name="Mondo S."/>
            <person name="Nolan M."/>
            <person name="Ohm R."/>
            <person name="Pangilinan J."/>
            <person name="Park H.-J."/>
            <person name="Ramirez L."/>
            <person name="Alfaro M."/>
            <person name="Sun H."/>
            <person name="Tritt A."/>
            <person name="Yoshinaga Y."/>
            <person name="Zwiers L.-H."/>
            <person name="Turgeon B."/>
            <person name="Goodwin S."/>
            <person name="Spatafora J."/>
            <person name="Crous P."/>
            <person name="Grigoriev I."/>
        </authorList>
    </citation>
    <scope>NUCLEOTIDE SEQUENCE</scope>
    <source>
        <strain evidence="10">CBS 122367</strain>
    </source>
</reference>
<feature type="region of interest" description="Disordered" evidence="8">
    <location>
        <begin position="604"/>
        <end position="754"/>
    </location>
</feature>
<dbReference type="PANTHER" id="PTHR24006:SF888">
    <property type="entry name" value="UBIQUITIN CARBOXYL-TERMINAL HYDROLASE 30"/>
    <property type="match status" value="1"/>
</dbReference>
<comment type="catalytic activity">
    <reaction evidence="1">
        <text>Thiol-dependent hydrolysis of ester, thioester, amide, peptide and isopeptide bonds formed by the C-terminal Gly of ubiquitin (a 76-residue protein attached to proteins as an intracellular targeting signal).</text>
        <dbReference type="EC" id="3.4.19.12"/>
    </reaction>
</comment>
<evidence type="ECO:0000256" key="5">
    <source>
        <dbReference type="ARBA" id="ARBA00022786"/>
    </source>
</evidence>
<evidence type="ECO:0000256" key="1">
    <source>
        <dbReference type="ARBA" id="ARBA00000707"/>
    </source>
</evidence>
<dbReference type="SUPFAM" id="SSF54001">
    <property type="entry name" value="Cysteine proteinases"/>
    <property type="match status" value="1"/>
</dbReference>
<dbReference type="Pfam" id="PF00443">
    <property type="entry name" value="UCH"/>
    <property type="match status" value="1"/>
</dbReference>
<organism evidence="10 11">
    <name type="scientific">Lentithecium fluviatile CBS 122367</name>
    <dbReference type="NCBI Taxonomy" id="1168545"/>
    <lineage>
        <taxon>Eukaryota</taxon>
        <taxon>Fungi</taxon>
        <taxon>Dikarya</taxon>
        <taxon>Ascomycota</taxon>
        <taxon>Pezizomycotina</taxon>
        <taxon>Dothideomycetes</taxon>
        <taxon>Pleosporomycetidae</taxon>
        <taxon>Pleosporales</taxon>
        <taxon>Massarineae</taxon>
        <taxon>Lentitheciaceae</taxon>
        <taxon>Lentithecium</taxon>
    </lineage>
</organism>
<dbReference type="InterPro" id="IPR050164">
    <property type="entry name" value="Peptidase_C19"/>
</dbReference>
<dbReference type="InterPro" id="IPR038765">
    <property type="entry name" value="Papain-like_cys_pep_sf"/>
</dbReference>
<keyword evidence="11" id="KW-1185">Reference proteome</keyword>
<accession>A0A6G1IU53</accession>
<dbReference type="OrthoDB" id="2020758at2759"/>
<dbReference type="GO" id="GO:0004843">
    <property type="term" value="F:cysteine-type deubiquitinase activity"/>
    <property type="evidence" value="ECO:0007669"/>
    <property type="project" value="UniProtKB-EC"/>
</dbReference>
<evidence type="ECO:0000256" key="3">
    <source>
        <dbReference type="ARBA" id="ARBA00012759"/>
    </source>
</evidence>
<dbReference type="CDD" id="cd02662">
    <property type="entry name" value="Peptidase_C19F"/>
    <property type="match status" value="1"/>
</dbReference>
<evidence type="ECO:0000256" key="2">
    <source>
        <dbReference type="ARBA" id="ARBA00009085"/>
    </source>
</evidence>
<keyword evidence="5" id="KW-0833">Ubl conjugation pathway</keyword>
<dbReference type="Gene3D" id="3.90.70.10">
    <property type="entry name" value="Cysteine proteinases"/>
    <property type="match status" value="1"/>
</dbReference>
<keyword evidence="4" id="KW-0645">Protease</keyword>
<dbReference type="Proteomes" id="UP000799291">
    <property type="component" value="Unassembled WGS sequence"/>
</dbReference>
<sequence length="754" mass="81994">MGDFDEEDRLYAAYNDRRFNQTTSTTGVGPTLLTAAAGLYILFRALESLGFPVRLWVHMTLEKVGQLRLQGVGSTDSGEDSEDSEMQRGGMFGSLFGLNSSSLLQKGVRGVTGALGKGSSDVPPGLGNYNNSCYQNSVIQGLAALPTLRSYLSETTAEFRSLDTETTNGALFDMIGKLNDPENHGQHFWVSGKLKNMSTFTQQDAQEYYSKILDALDKEVQGATNSRRRSSASWLEAAKSLVDSRVNKSSTEDKVVTEGDAEDAKPSPEQRKITPNPLDGLLAQRVGCINCGYSEGLQLIPFNCVTVSLGRGYTYDIRDCLDEYTQLEYIEGVECAKCTLLKVKATLAPLVAGGAPFGARLQAVEEALEDDDFDDKTLVKKFNILKKNWVQSTKSRQAVIARAPKALVLHVNRSIFDEMTGTQYKNTAAVAYPRVLDLGHWCLGSQPSASHLPDNDEEEWPRDPTKSMIGDIHVESSSRSPFQYQLRAAVTHFGTHGSGHYVCYRSRPRKRECSSSDEEEAGTEQWWRFSDDSVYAVPEAQAHQGNVFMLFYELADESTLALLEGQKAAQAMVAVEDDIPLPPSDFSSLFEEGIDDTAASVALPEDDDESLPDLVPSPEAPTPSATASQSSTPEHRPTTPSDPKVSEVDISAYLTPPPESPTNIPQPDTKESEADSPIPPQPETPVDNPQSDTEEPETGSPGAPSINATPEDEVSPSPATPRSNFSPSPHLMRTAGQSPGRGDSRRTLPMVAAT</sequence>
<dbReference type="InterPro" id="IPR001394">
    <property type="entry name" value="Peptidase_C19_UCH"/>
</dbReference>
<dbReference type="EC" id="3.4.19.12" evidence="3"/>
<dbReference type="PANTHER" id="PTHR24006">
    <property type="entry name" value="UBIQUITIN CARBOXYL-TERMINAL HYDROLASE"/>
    <property type="match status" value="1"/>
</dbReference>
<feature type="compositionally biased region" description="Basic and acidic residues" evidence="8">
    <location>
        <begin position="250"/>
        <end position="272"/>
    </location>
</feature>
<name>A0A6G1IU53_9PLEO</name>
<dbReference type="GO" id="GO:0005634">
    <property type="term" value="C:nucleus"/>
    <property type="evidence" value="ECO:0007669"/>
    <property type="project" value="TreeGrafter"/>
</dbReference>
<proteinExistence type="inferred from homology"/>
<evidence type="ECO:0000259" key="9">
    <source>
        <dbReference type="PROSITE" id="PS50235"/>
    </source>
</evidence>
<dbReference type="PROSITE" id="PS50235">
    <property type="entry name" value="USP_3"/>
    <property type="match status" value="1"/>
</dbReference>
<feature type="region of interest" description="Disordered" evidence="8">
    <location>
        <begin position="249"/>
        <end position="276"/>
    </location>
</feature>
<evidence type="ECO:0000256" key="4">
    <source>
        <dbReference type="ARBA" id="ARBA00022670"/>
    </source>
</evidence>
<dbReference type="GO" id="GO:0005829">
    <property type="term" value="C:cytosol"/>
    <property type="evidence" value="ECO:0007669"/>
    <property type="project" value="TreeGrafter"/>
</dbReference>
<dbReference type="InterPro" id="IPR028889">
    <property type="entry name" value="USP"/>
</dbReference>